<comment type="caution">
    <text evidence="1">The sequence shown here is derived from an EMBL/GenBank/DDBJ whole genome shotgun (WGS) entry which is preliminary data.</text>
</comment>
<sequence>MPPAAEYTDGRISMLNSTIIEVDGIFLGAAIVLDGLGGRRFYATHDSVRSLHNQTLPDLAVLTHRVAQQFRRARLCQGAL</sequence>
<organism evidence="1 2">
    <name type="scientific">Gluconacetobacter diazotrophicus</name>
    <name type="common">Acetobacter diazotrophicus</name>
    <dbReference type="NCBI Taxonomy" id="33996"/>
    <lineage>
        <taxon>Bacteria</taxon>
        <taxon>Pseudomonadati</taxon>
        <taxon>Pseudomonadota</taxon>
        <taxon>Alphaproteobacteria</taxon>
        <taxon>Acetobacterales</taxon>
        <taxon>Acetobacteraceae</taxon>
        <taxon>Gluconacetobacter</taxon>
    </lineage>
</organism>
<dbReference type="RefSeq" id="WP_012226602.1">
    <property type="nucleotide sequence ID" value="NZ_JABEQG010000034.1"/>
</dbReference>
<dbReference type="Proteomes" id="UP000550787">
    <property type="component" value="Unassembled WGS sequence"/>
</dbReference>
<evidence type="ECO:0000313" key="2">
    <source>
        <dbReference type="Proteomes" id="UP000550787"/>
    </source>
</evidence>
<proteinExistence type="predicted"/>
<accession>A0A7W4NGX6</accession>
<dbReference type="AlphaFoldDB" id="A0A7W4NGX6"/>
<evidence type="ECO:0000313" key="1">
    <source>
        <dbReference type="EMBL" id="MBB2157559.1"/>
    </source>
</evidence>
<name>A0A7W4NGX6_GLUDI</name>
<dbReference type="OMA" id="YRRNHAM"/>
<reference evidence="1 2" key="1">
    <citation type="submission" date="2020-04" db="EMBL/GenBank/DDBJ databases">
        <title>Description of novel Gluconacetobacter.</title>
        <authorList>
            <person name="Sombolestani A."/>
        </authorList>
    </citation>
    <scope>NUCLEOTIDE SEQUENCE [LARGE SCALE GENOMIC DNA]</scope>
    <source>
        <strain evidence="1 2">LMG 7603</strain>
    </source>
</reference>
<gene>
    <name evidence="1" type="ORF">HLH33_14765</name>
</gene>
<protein>
    <submittedName>
        <fullName evidence="1">Uncharacterized protein</fullName>
    </submittedName>
</protein>
<dbReference type="EMBL" id="JABEQG010000034">
    <property type="protein sequence ID" value="MBB2157559.1"/>
    <property type="molecule type" value="Genomic_DNA"/>
</dbReference>